<reference evidence="2" key="1">
    <citation type="submission" date="2018-11" db="EMBL/GenBank/DDBJ databases">
        <authorList>
            <person name="Grassa J C."/>
        </authorList>
    </citation>
    <scope>NUCLEOTIDE SEQUENCE [LARGE SCALE GENOMIC DNA]</scope>
</reference>
<dbReference type="CDD" id="cd01650">
    <property type="entry name" value="RT_nLTR_like"/>
    <property type="match status" value="1"/>
</dbReference>
<protein>
    <recommendedName>
        <fullName evidence="1">Reverse transcriptase domain-containing protein</fullName>
    </recommendedName>
</protein>
<accession>A0A803PYC3</accession>
<reference evidence="2" key="2">
    <citation type="submission" date="2021-03" db="UniProtKB">
        <authorList>
            <consortium name="EnsemblPlants"/>
        </authorList>
    </citation>
    <scope>IDENTIFICATION</scope>
</reference>
<dbReference type="SUPFAM" id="SSF56672">
    <property type="entry name" value="DNA/RNA polymerases"/>
    <property type="match status" value="1"/>
</dbReference>
<dbReference type="InterPro" id="IPR043502">
    <property type="entry name" value="DNA/RNA_pol_sf"/>
</dbReference>
<dbReference type="EMBL" id="UZAU01000564">
    <property type="status" value="NOT_ANNOTATED_CDS"/>
    <property type="molecule type" value="Genomic_DNA"/>
</dbReference>
<dbReference type="Pfam" id="PF14111">
    <property type="entry name" value="DUF4283"/>
    <property type="match status" value="1"/>
</dbReference>
<dbReference type="SUPFAM" id="SSF56219">
    <property type="entry name" value="DNase I-like"/>
    <property type="match status" value="1"/>
</dbReference>
<dbReference type="Pfam" id="PF00078">
    <property type="entry name" value="RVT_1"/>
    <property type="match status" value="1"/>
</dbReference>
<dbReference type="Gramene" id="evm.model.06.427">
    <property type="protein sequence ID" value="cds.evm.model.06.427"/>
    <property type="gene ID" value="evm.TU.06.427"/>
</dbReference>
<keyword evidence="3" id="KW-1185">Reference proteome</keyword>
<feature type="domain" description="Reverse transcriptase" evidence="1">
    <location>
        <begin position="528"/>
        <end position="793"/>
    </location>
</feature>
<name>A0A803PYC3_CANSA</name>
<dbReference type="PROSITE" id="PS50878">
    <property type="entry name" value="RT_POL"/>
    <property type="match status" value="1"/>
</dbReference>
<dbReference type="AlphaFoldDB" id="A0A803PYC3"/>
<sequence length="794" mass="90888">MYTEPIVRNGVRIARIDPEEVVRQAENWKSVVVYMVLGANPPMAVFEGFIKRIWGHLGIMKIVRMTMGLVMVKFNDEATKDKVLETGVIQFGKKPVIVRPWSTNLNTEADGHYQDTRKVFEGDTDFCSMNKIGVGALLEKKLKGNKVAAMTDNKFKNWDYFTSNTIEGRQKDAFCVTFVYGWNTMEERKELWRELLKLRFLVKPWLIQGDFNVGFYLDDRTGGNQITLADIADSSSWQDSANVEAIKTIGSNYTWINNQEGLLRIYSRIDHALANEALTDMFPNSVARFKWETNHVEFPEIVKTNWGMPMQATGLRGIYYKLMRLKHKLKKFNWESIGDVGRSYQEARSQLEIGKLQAQENPSSSEMQFGENQAAERFIMQEKMYLSFLKQRSKINWLQKGDENTSFFHASLKKRKMENRITSYVDENGNVIDEFPDVVNHFMEHFRGYMGTKSLTHLKLNKECIGQAHRPNFEQQVDLLKPFMRKEIKKAFFSIPKTKLPGPDGYGAGFFRPAWKDIGAEICYAISGYFISGNMPREFLDAVLSLIPKNYHPNTVIDFRPIACCTTVYKCISMLMCSKLSNVLPSLVHQNTGVVVKGRSIAHNIMILQDLLKNYKRKLISPRCAIKIDISKAYDTVSWDFLEDLLGAFNLPSRFIHMIMECVKSSNYFISMNGRIQGSFKGEKGLRQGDPLSPLLFVLIMEYLTRRLKMAATGTEYNFHPLCKRLGIINLYFADDLILFSKGTRQSMLVLKDVLEEFGNTTGLHISEGKSQIFFGGGVQNDENTAIFGGFKAL</sequence>
<organism evidence="2 3">
    <name type="scientific">Cannabis sativa</name>
    <name type="common">Hemp</name>
    <name type="synonym">Marijuana</name>
    <dbReference type="NCBI Taxonomy" id="3483"/>
    <lineage>
        <taxon>Eukaryota</taxon>
        <taxon>Viridiplantae</taxon>
        <taxon>Streptophyta</taxon>
        <taxon>Embryophyta</taxon>
        <taxon>Tracheophyta</taxon>
        <taxon>Spermatophyta</taxon>
        <taxon>Magnoliopsida</taxon>
        <taxon>eudicotyledons</taxon>
        <taxon>Gunneridae</taxon>
        <taxon>Pentapetalae</taxon>
        <taxon>rosids</taxon>
        <taxon>fabids</taxon>
        <taxon>Rosales</taxon>
        <taxon>Cannabaceae</taxon>
        <taxon>Cannabis</taxon>
    </lineage>
</organism>
<proteinExistence type="predicted"/>
<dbReference type="PANTHER" id="PTHR31635">
    <property type="entry name" value="REVERSE TRANSCRIPTASE DOMAIN-CONTAINING PROTEIN-RELATED"/>
    <property type="match status" value="1"/>
</dbReference>
<dbReference type="InterPro" id="IPR036691">
    <property type="entry name" value="Endo/exonu/phosph_ase_sf"/>
</dbReference>
<dbReference type="Proteomes" id="UP000596661">
    <property type="component" value="Chromosome 6"/>
</dbReference>
<dbReference type="EnsemblPlants" id="evm.model.06.427">
    <property type="protein sequence ID" value="cds.evm.model.06.427"/>
    <property type="gene ID" value="evm.TU.06.427"/>
</dbReference>
<dbReference type="InterPro" id="IPR000477">
    <property type="entry name" value="RT_dom"/>
</dbReference>
<dbReference type="Gene3D" id="3.60.10.10">
    <property type="entry name" value="Endonuclease/exonuclease/phosphatase"/>
    <property type="match status" value="1"/>
</dbReference>
<dbReference type="PANTHER" id="PTHR31635:SF196">
    <property type="entry name" value="REVERSE TRANSCRIPTASE DOMAIN-CONTAINING PROTEIN-RELATED"/>
    <property type="match status" value="1"/>
</dbReference>
<evidence type="ECO:0000259" key="1">
    <source>
        <dbReference type="PROSITE" id="PS50878"/>
    </source>
</evidence>
<evidence type="ECO:0000313" key="2">
    <source>
        <dbReference type="EnsemblPlants" id="cds.evm.model.06.427"/>
    </source>
</evidence>
<dbReference type="InterPro" id="IPR025558">
    <property type="entry name" value="DUF4283"/>
</dbReference>
<evidence type="ECO:0000313" key="3">
    <source>
        <dbReference type="Proteomes" id="UP000596661"/>
    </source>
</evidence>